<dbReference type="RefSeq" id="WP_339091156.1">
    <property type="nucleotide sequence ID" value="NZ_LR743507.1"/>
</dbReference>
<organism evidence="1">
    <name type="scientific">Variovorax paradoxus</name>
    <dbReference type="NCBI Taxonomy" id="34073"/>
    <lineage>
        <taxon>Bacteria</taxon>
        <taxon>Pseudomonadati</taxon>
        <taxon>Pseudomonadota</taxon>
        <taxon>Betaproteobacteria</taxon>
        <taxon>Burkholderiales</taxon>
        <taxon>Comamonadaceae</taxon>
        <taxon>Variovorax</taxon>
    </lineage>
</organism>
<protein>
    <submittedName>
        <fullName evidence="1">Uncharacterized protein</fullName>
    </submittedName>
</protein>
<dbReference type="EMBL" id="LR743507">
    <property type="protein sequence ID" value="CAA2106097.1"/>
    <property type="molecule type" value="Genomic_DNA"/>
</dbReference>
<accession>A0A679IYU2</accession>
<reference evidence="1" key="1">
    <citation type="submission" date="2019-12" db="EMBL/GenBank/DDBJ databases">
        <authorList>
            <person name="Cremers G."/>
        </authorList>
    </citation>
    <scope>NUCLEOTIDE SEQUENCE</scope>
    <source>
        <strain evidence="1">Vvax</strain>
    </source>
</reference>
<sequence length="78" mass="8312">MSAQPTARLIAALRMVLPLVDSDGQAWQSEEIRAAIAEGEAEQRALAADRALDAAKATPAYFAPSDLFSLSQQNRGVL</sequence>
<evidence type="ECO:0000313" key="1">
    <source>
        <dbReference type="EMBL" id="CAA2106097.1"/>
    </source>
</evidence>
<proteinExistence type="predicted"/>
<name>A0A679IYU2_VARPD</name>
<dbReference type="AlphaFoldDB" id="A0A679IYU2"/>
<gene>
    <name evidence="1" type="ORF">VVAX_03579</name>
</gene>